<dbReference type="InterPro" id="IPR014942">
    <property type="entry name" value="AbiEii"/>
</dbReference>
<dbReference type="OrthoDB" id="4533139at2"/>
<evidence type="ECO:0008006" key="3">
    <source>
        <dbReference type="Google" id="ProtNLM"/>
    </source>
</evidence>
<dbReference type="AlphaFoldDB" id="A0A518EKM0"/>
<proteinExistence type="predicted"/>
<keyword evidence="2" id="KW-1185">Reference proteome</keyword>
<accession>A0A518EKM0</accession>
<reference evidence="1 2" key="1">
    <citation type="submission" date="2019-02" db="EMBL/GenBank/DDBJ databases">
        <title>Deep-cultivation of Planctomycetes and their phenomic and genomic characterization uncovers novel biology.</title>
        <authorList>
            <person name="Wiegand S."/>
            <person name="Jogler M."/>
            <person name="Boedeker C."/>
            <person name="Pinto D."/>
            <person name="Vollmers J."/>
            <person name="Rivas-Marin E."/>
            <person name="Kohn T."/>
            <person name="Peeters S.H."/>
            <person name="Heuer A."/>
            <person name="Rast P."/>
            <person name="Oberbeckmann S."/>
            <person name="Bunk B."/>
            <person name="Jeske O."/>
            <person name="Meyerdierks A."/>
            <person name="Storesund J.E."/>
            <person name="Kallscheuer N."/>
            <person name="Luecker S."/>
            <person name="Lage O.M."/>
            <person name="Pohl T."/>
            <person name="Merkel B.J."/>
            <person name="Hornburger P."/>
            <person name="Mueller R.-W."/>
            <person name="Bruemmer F."/>
            <person name="Labrenz M."/>
            <person name="Spormann A.M."/>
            <person name="Op den Camp H."/>
            <person name="Overmann J."/>
            <person name="Amann R."/>
            <person name="Jetten M.S.M."/>
            <person name="Mascher T."/>
            <person name="Medema M.H."/>
            <person name="Devos D.P."/>
            <person name="Kaster A.-K."/>
            <person name="Ovreas L."/>
            <person name="Rohde M."/>
            <person name="Galperin M.Y."/>
            <person name="Jogler C."/>
        </authorList>
    </citation>
    <scope>NUCLEOTIDE SEQUENCE [LARGE SCALE GENOMIC DNA]</scope>
    <source>
        <strain evidence="1 2">Poly30</strain>
    </source>
</reference>
<name>A0A518EKM0_9BACT</name>
<dbReference type="Pfam" id="PF08843">
    <property type="entry name" value="AbiEii"/>
    <property type="match status" value="1"/>
</dbReference>
<dbReference type="RefSeq" id="WP_145194094.1">
    <property type="nucleotide sequence ID" value="NZ_CP036434.1"/>
</dbReference>
<sequence>MTERLERPATDDRLFLWVMHRFAEAFQQHAILKGDMALRLYDCPRSTTDLDYVFVPFDSTKSIAGKIEETLREIEDAVVTTSMNSKVLRADIRLDNAQIQVEASVGQECPSIASGTASLAVPLGLPSHVVRIMAPDTALAHKLAAWNERRLHRDLYDVYFLMIRVGARPELAALEGRLLKIESRLPALGKTRTMDLKTFGLELAHTLTNLKQTDLDEELAPLLPAADLAGLELRIRSALMPLVEAWTT</sequence>
<dbReference type="EMBL" id="CP036434">
    <property type="protein sequence ID" value="QDV04639.1"/>
    <property type="molecule type" value="Genomic_DNA"/>
</dbReference>
<evidence type="ECO:0000313" key="2">
    <source>
        <dbReference type="Proteomes" id="UP000320390"/>
    </source>
</evidence>
<protein>
    <recommendedName>
        <fullName evidence="3">Nucleotidyl transferase AbiEii toxin, Type IV TA system</fullName>
    </recommendedName>
</protein>
<evidence type="ECO:0000313" key="1">
    <source>
        <dbReference type="EMBL" id="QDV04639.1"/>
    </source>
</evidence>
<dbReference type="Proteomes" id="UP000320390">
    <property type="component" value="Chromosome"/>
</dbReference>
<gene>
    <name evidence="1" type="ORF">Poly30_01300</name>
</gene>
<organism evidence="1 2">
    <name type="scientific">Saltatorellus ferox</name>
    <dbReference type="NCBI Taxonomy" id="2528018"/>
    <lineage>
        <taxon>Bacteria</taxon>
        <taxon>Pseudomonadati</taxon>
        <taxon>Planctomycetota</taxon>
        <taxon>Planctomycetia</taxon>
        <taxon>Planctomycetia incertae sedis</taxon>
        <taxon>Saltatorellus</taxon>
    </lineage>
</organism>